<dbReference type="InterPro" id="IPR000835">
    <property type="entry name" value="HTH_MarR-typ"/>
</dbReference>
<dbReference type="RefSeq" id="WP_115791884.1">
    <property type="nucleotide sequence ID" value="NZ_QSLN01000001.1"/>
</dbReference>
<proteinExistence type="predicted"/>
<dbReference type="InterPro" id="IPR015330">
    <property type="entry name" value="DNA_primase/pol_bifunc_N"/>
</dbReference>
<dbReference type="Pfam" id="PF13481">
    <property type="entry name" value="AAA_25"/>
    <property type="match status" value="1"/>
</dbReference>
<dbReference type="AlphaFoldDB" id="A0A3D8P8P6"/>
<evidence type="ECO:0000313" key="2">
    <source>
        <dbReference type="EMBL" id="RDV84891.1"/>
    </source>
</evidence>
<dbReference type="Proteomes" id="UP000256329">
    <property type="component" value="Unassembled WGS sequence"/>
</dbReference>
<dbReference type="SUPFAM" id="SSF46785">
    <property type="entry name" value="Winged helix' DNA-binding domain"/>
    <property type="match status" value="1"/>
</dbReference>
<dbReference type="OrthoDB" id="9763644at2"/>
<organism evidence="2 3">
    <name type="scientific">Ammonifex thiophilus</name>
    <dbReference type="NCBI Taxonomy" id="444093"/>
    <lineage>
        <taxon>Bacteria</taxon>
        <taxon>Bacillati</taxon>
        <taxon>Bacillota</taxon>
        <taxon>Clostridia</taxon>
        <taxon>Thermoanaerobacterales</taxon>
        <taxon>Thermoanaerobacteraceae</taxon>
        <taxon>Ammonifex</taxon>
    </lineage>
</organism>
<dbReference type="InterPro" id="IPR036390">
    <property type="entry name" value="WH_DNA-bd_sf"/>
</dbReference>
<dbReference type="Pfam" id="PF01047">
    <property type="entry name" value="MarR"/>
    <property type="match status" value="1"/>
</dbReference>
<accession>A0A3D8P8P6</accession>
<dbReference type="EMBL" id="QSLN01000001">
    <property type="protein sequence ID" value="RDV84891.1"/>
    <property type="molecule type" value="Genomic_DNA"/>
</dbReference>
<evidence type="ECO:0000259" key="1">
    <source>
        <dbReference type="SMART" id="SM00943"/>
    </source>
</evidence>
<sequence>MRDTELQAWVLEYLRKGWRVIPLPLKAKHPVIQGWPSLKVREENVPELFRNANVGVVLGEVLFDVDLDHPFAVRLGPHFLPPTRCRFGREGKPGGHWLYRRNGAGEWKKWELPKDIFPQEPKRMLVELRTGSLQTVFPPSHHPDGDVYTWESFEDPSPADYAILYEACKKIAVGTLLAIAWPKEAGCRQNLALAVAGSLLRVGWTEQEVTRLLRAVGEVVGDEETSKRASAGKFTRKRLQNGKEATGWPRLAELVGEGVAKLLREWAAGKEQEKPPKLVVISLLEAAKRAELLGEDRWLIDRVLPERGLGIVAARPKTGKTSVLLKIASDVLTGTFCFGRETVSARVLWVTTEDSALRLLRGLQQYGVSAKDLAENVLVLDRTSLNGAISGRELIATAKEYGCAVVILEPLAYLKELVQLGVRDKLSYETLYGVLNPLALRAKEEGVLLLGVWHASRGKLRLRDVADAVDAPMGSTAYSAVADTILAIGLPPEGGGDRRRIIAAGRGVELDYLLTWDGVKYQETGPFSEEFRVVSDNKRKLLDLLKVLGRAKPQQLAAALGLNYSSVRTWLSRLEAEGLVARSDGHYFVI</sequence>
<gene>
    <name evidence="2" type="ORF">DXX99_02300</name>
</gene>
<dbReference type="InterPro" id="IPR036388">
    <property type="entry name" value="WH-like_DNA-bd_sf"/>
</dbReference>
<name>A0A3D8P8P6_9THEO</name>
<dbReference type="Gene3D" id="3.40.50.300">
    <property type="entry name" value="P-loop containing nucleotide triphosphate hydrolases"/>
    <property type="match status" value="1"/>
</dbReference>
<dbReference type="SMART" id="SM00943">
    <property type="entry name" value="Prim-Pol"/>
    <property type="match status" value="1"/>
</dbReference>
<dbReference type="Pfam" id="PF09250">
    <property type="entry name" value="Prim-Pol"/>
    <property type="match status" value="1"/>
</dbReference>
<dbReference type="SUPFAM" id="SSF56747">
    <property type="entry name" value="Prim-pol domain"/>
    <property type="match status" value="1"/>
</dbReference>
<reference evidence="2 3" key="1">
    <citation type="submission" date="2018-08" db="EMBL/GenBank/DDBJ databases">
        <title>Form III RuBisCO-mediated autotrophy in Thermodesulfobium bacteria.</title>
        <authorList>
            <person name="Toshchakov S.V."/>
            <person name="Kublanov I.V."/>
            <person name="Frolov E."/>
            <person name="Bonch-Osmolovskaya E.A."/>
            <person name="Tourova T.P."/>
            <person name="Chernych N.A."/>
            <person name="Lebedinsky A.V."/>
        </authorList>
    </citation>
    <scope>NUCLEOTIDE SEQUENCE [LARGE SCALE GENOMIC DNA]</scope>
    <source>
        <strain evidence="2 3">SR</strain>
    </source>
</reference>
<keyword evidence="3" id="KW-1185">Reference proteome</keyword>
<feature type="domain" description="DNA primase/polymerase bifunctional N-terminal" evidence="1">
    <location>
        <begin position="10"/>
        <end position="164"/>
    </location>
</feature>
<dbReference type="Gene3D" id="1.10.10.10">
    <property type="entry name" value="Winged helix-like DNA-binding domain superfamily/Winged helix DNA-binding domain"/>
    <property type="match status" value="1"/>
</dbReference>
<dbReference type="InterPro" id="IPR027417">
    <property type="entry name" value="P-loop_NTPase"/>
</dbReference>
<protein>
    <submittedName>
        <fullName evidence="2">MarR family transcriptional regulator</fullName>
    </submittedName>
</protein>
<comment type="caution">
    <text evidence="2">The sequence shown here is derived from an EMBL/GenBank/DDBJ whole genome shotgun (WGS) entry which is preliminary data.</text>
</comment>
<dbReference type="SUPFAM" id="SSF52540">
    <property type="entry name" value="P-loop containing nucleoside triphosphate hydrolases"/>
    <property type="match status" value="1"/>
</dbReference>
<evidence type="ECO:0000313" key="3">
    <source>
        <dbReference type="Proteomes" id="UP000256329"/>
    </source>
</evidence>